<evidence type="ECO:0000256" key="1">
    <source>
        <dbReference type="SAM" id="Coils"/>
    </source>
</evidence>
<feature type="compositionally biased region" description="Low complexity" evidence="2">
    <location>
        <begin position="182"/>
        <end position="193"/>
    </location>
</feature>
<feature type="compositionally biased region" description="Basic and acidic residues" evidence="2">
    <location>
        <begin position="25"/>
        <end position="39"/>
    </location>
</feature>
<sequence length="702" mass="73515">MPAPSHSLRSSPLPNNPTSPNMIADDSHFVHRSPTEKTIIKRKPVPQMTSSSSTGELASPPSHTPAGPAVASIVRRQEGKIASSAMKIPQKMAPPPRVVTEDIRAPTPTDHLSRAYPALPPRRPASSQEERVCNTGWGRTGLDSAAPTPTLESTDRAGRENFGEDFALTDSSQPPPPRARTRTLSSTATRSAANADRHASTASPSPTPLPTAIRRVPPPSLPPSTAPHPLHSRSSSTSSASSASLYSTATSASAPQTGSGEDTTAVDSGDEADEPSVRATLKMKNGFAKLSGRRNITALRAGLESVAGITGKASETDRGGLAGITKGGGHDKGGSSEGLFAGFRRGATSERSNTINPPLRALFSSRPSTPTHSPSSLNPFTSSRLASTNPSRRPVPPPPNMPASRPPLQSAPTPATSAAGPGADEAPANHPLRAKVASLEQELAEHRKRAAERTKEVEASHLSLLSTLQTTSSAHFRTTRLLLYHKASLEAQVAALGGRPVTKSLLAGDHSEGPEVERAVEVARRDAIGSWESGQESVSGEEGESKEGGSGEVRRRRDLEARLRASLKLLSDSTDRADVVDSDVRNRLGRLEEATKGNSSEEIPAGPVLPTSVDVGSVQHDGGSRLPASEPAQPSLPQLILTTTTTTTTVTVPITSPPLHHTTAPFDGPATTTGQSLSKLSEVSSDFTSSFGEEMFRALSTF</sequence>
<feature type="region of interest" description="Disordered" evidence="2">
    <location>
        <begin position="656"/>
        <end position="675"/>
    </location>
</feature>
<dbReference type="Proteomes" id="UP000070544">
    <property type="component" value="Unassembled WGS sequence"/>
</dbReference>
<protein>
    <submittedName>
        <fullName evidence="3">Uncharacterized protein</fullName>
    </submittedName>
</protein>
<proteinExistence type="predicted"/>
<feature type="compositionally biased region" description="Polar residues" evidence="2">
    <location>
        <begin position="377"/>
        <end position="388"/>
    </location>
</feature>
<gene>
    <name evidence="3" type="ORF">M427DRAFT_503113</name>
</gene>
<feature type="compositionally biased region" description="Low complexity" evidence="2">
    <location>
        <begin position="1"/>
        <end position="21"/>
    </location>
</feature>
<feature type="compositionally biased region" description="Low complexity" evidence="2">
    <location>
        <begin position="529"/>
        <end position="538"/>
    </location>
</feature>
<feature type="compositionally biased region" description="Pro residues" evidence="2">
    <location>
        <begin position="216"/>
        <end position="226"/>
    </location>
</feature>
<keyword evidence="4" id="KW-1185">Reference proteome</keyword>
<feature type="compositionally biased region" description="Basic and acidic residues" evidence="2">
    <location>
        <begin position="153"/>
        <end position="162"/>
    </location>
</feature>
<feature type="compositionally biased region" description="Basic and acidic residues" evidence="2">
    <location>
        <begin position="543"/>
        <end position="557"/>
    </location>
</feature>
<dbReference type="AlphaFoldDB" id="A0A139AU86"/>
<feature type="compositionally biased region" description="Polar residues" evidence="2">
    <location>
        <begin position="47"/>
        <end position="56"/>
    </location>
</feature>
<feature type="region of interest" description="Disordered" evidence="2">
    <location>
        <begin position="1"/>
        <end position="286"/>
    </location>
</feature>
<feature type="compositionally biased region" description="Low complexity" evidence="2">
    <location>
        <begin position="406"/>
        <end position="423"/>
    </location>
</feature>
<organism evidence="3 4">
    <name type="scientific">Gonapodya prolifera (strain JEL478)</name>
    <name type="common">Monoblepharis prolifera</name>
    <dbReference type="NCBI Taxonomy" id="1344416"/>
    <lineage>
        <taxon>Eukaryota</taxon>
        <taxon>Fungi</taxon>
        <taxon>Fungi incertae sedis</taxon>
        <taxon>Chytridiomycota</taxon>
        <taxon>Chytridiomycota incertae sedis</taxon>
        <taxon>Monoblepharidomycetes</taxon>
        <taxon>Monoblepharidales</taxon>
        <taxon>Gonapodyaceae</taxon>
        <taxon>Gonapodya</taxon>
    </lineage>
</organism>
<dbReference type="EMBL" id="KQ965736">
    <property type="protein sequence ID" value="KXS20264.1"/>
    <property type="molecule type" value="Genomic_DNA"/>
</dbReference>
<keyword evidence="1" id="KW-0175">Coiled coil</keyword>
<feature type="compositionally biased region" description="Low complexity" evidence="2">
    <location>
        <begin position="227"/>
        <end position="254"/>
    </location>
</feature>
<feature type="region of interest" description="Disordered" evidence="2">
    <location>
        <begin position="303"/>
        <end position="428"/>
    </location>
</feature>
<evidence type="ECO:0000313" key="3">
    <source>
        <dbReference type="EMBL" id="KXS20264.1"/>
    </source>
</evidence>
<feature type="compositionally biased region" description="Polar residues" evidence="2">
    <location>
        <begin position="255"/>
        <end position="266"/>
    </location>
</feature>
<accession>A0A139AU86</accession>
<feature type="compositionally biased region" description="Pro residues" evidence="2">
    <location>
        <begin position="393"/>
        <end position="405"/>
    </location>
</feature>
<evidence type="ECO:0000313" key="4">
    <source>
        <dbReference type="Proteomes" id="UP000070544"/>
    </source>
</evidence>
<feature type="region of interest" description="Disordered" evidence="2">
    <location>
        <begin position="529"/>
        <end position="557"/>
    </location>
</feature>
<name>A0A139AU86_GONPJ</name>
<reference evidence="3 4" key="1">
    <citation type="journal article" date="2015" name="Genome Biol. Evol.">
        <title>Phylogenomic analyses indicate that early fungi evolved digesting cell walls of algal ancestors of land plants.</title>
        <authorList>
            <person name="Chang Y."/>
            <person name="Wang S."/>
            <person name="Sekimoto S."/>
            <person name="Aerts A.L."/>
            <person name="Choi C."/>
            <person name="Clum A."/>
            <person name="LaButti K.M."/>
            <person name="Lindquist E.A."/>
            <person name="Yee Ngan C."/>
            <person name="Ohm R.A."/>
            <person name="Salamov A.A."/>
            <person name="Grigoriev I.V."/>
            <person name="Spatafora J.W."/>
            <person name="Berbee M.L."/>
        </authorList>
    </citation>
    <scope>NUCLEOTIDE SEQUENCE [LARGE SCALE GENOMIC DNA]</scope>
    <source>
        <strain evidence="3 4">JEL478</strain>
    </source>
</reference>
<feature type="compositionally biased region" description="Low complexity" evidence="2">
    <location>
        <begin position="364"/>
        <end position="376"/>
    </location>
</feature>
<feature type="coiled-coil region" evidence="1">
    <location>
        <begin position="429"/>
        <end position="456"/>
    </location>
</feature>
<evidence type="ECO:0000256" key="2">
    <source>
        <dbReference type="SAM" id="MobiDB-lite"/>
    </source>
</evidence>
<feature type="region of interest" description="Disordered" evidence="2">
    <location>
        <begin position="591"/>
        <end position="611"/>
    </location>
</feature>